<feature type="domain" description="Major facilitator superfamily (MFS) profile" evidence="6">
    <location>
        <begin position="1"/>
        <end position="357"/>
    </location>
</feature>
<dbReference type="InterPro" id="IPR020846">
    <property type="entry name" value="MFS_dom"/>
</dbReference>
<dbReference type="SUPFAM" id="SSF103473">
    <property type="entry name" value="MFS general substrate transporter"/>
    <property type="match status" value="1"/>
</dbReference>
<dbReference type="InterPro" id="IPR011701">
    <property type="entry name" value="MFS"/>
</dbReference>
<feature type="transmembrane region" description="Helical" evidence="5">
    <location>
        <begin position="70"/>
        <end position="90"/>
    </location>
</feature>
<reference evidence="7 8" key="1">
    <citation type="submission" date="2022-01" db="EMBL/GenBank/DDBJ databases">
        <title>A chromosomal length assembly of Cordylochernes scorpioides.</title>
        <authorList>
            <person name="Zeh D."/>
            <person name="Zeh J."/>
        </authorList>
    </citation>
    <scope>NUCLEOTIDE SEQUENCE [LARGE SCALE GENOMIC DNA]</scope>
    <source>
        <strain evidence="7">IN4F17</strain>
        <tissue evidence="7">Whole Body</tissue>
    </source>
</reference>
<evidence type="ECO:0000256" key="3">
    <source>
        <dbReference type="ARBA" id="ARBA00022989"/>
    </source>
</evidence>
<gene>
    <name evidence="7" type="ORF">LAZ67_2000338</name>
</gene>
<feature type="transmembrane region" description="Helical" evidence="5">
    <location>
        <begin position="158"/>
        <end position="182"/>
    </location>
</feature>
<proteinExistence type="predicted"/>
<evidence type="ECO:0000256" key="2">
    <source>
        <dbReference type="ARBA" id="ARBA00022692"/>
    </source>
</evidence>
<feature type="transmembrane region" description="Helical" evidence="5">
    <location>
        <begin position="333"/>
        <end position="352"/>
    </location>
</feature>
<evidence type="ECO:0000259" key="6">
    <source>
        <dbReference type="PROSITE" id="PS50850"/>
    </source>
</evidence>
<feature type="transmembrane region" description="Helical" evidence="5">
    <location>
        <begin position="102"/>
        <end position="122"/>
    </location>
</feature>
<keyword evidence="3 5" id="KW-1133">Transmembrane helix</keyword>
<protein>
    <submittedName>
        <fullName evidence="7">SLC17A5</fullName>
    </submittedName>
</protein>
<evidence type="ECO:0000313" key="8">
    <source>
        <dbReference type="Proteomes" id="UP001235939"/>
    </source>
</evidence>
<keyword evidence="8" id="KW-1185">Reference proteome</keyword>
<dbReference type="Pfam" id="PF07690">
    <property type="entry name" value="MFS_1"/>
    <property type="match status" value="1"/>
</dbReference>
<feature type="transmembrane region" description="Helical" evidence="5">
    <location>
        <begin position="296"/>
        <end position="321"/>
    </location>
</feature>
<dbReference type="EMBL" id="CP092864">
    <property type="protein sequence ID" value="UYV62381.1"/>
    <property type="molecule type" value="Genomic_DNA"/>
</dbReference>
<comment type="subcellular location">
    <subcellularLocation>
        <location evidence="1">Membrane</location>
        <topology evidence="1">Multi-pass membrane protein</topology>
    </subcellularLocation>
</comment>
<keyword evidence="2 5" id="KW-0812">Transmembrane</keyword>
<feature type="transmembrane region" description="Helical" evidence="5">
    <location>
        <begin position="202"/>
        <end position="222"/>
    </location>
</feature>
<dbReference type="PANTHER" id="PTHR11662">
    <property type="entry name" value="SOLUTE CARRIER FAMILY 17"/>
    <property type="match status" value="1"/>
</dbReference>
<dbReference type="InterPro" id="IPR050382">
    <property type="entry name" value="MFS_Na/Anion_cotransporter"/>
</dbReference>
<feature type="transmembrane region" description="Helical" evidence="5">
    <location>
        <begin position="243"/>
        <end position="276"/>
    </location>
</feature>
<dbReference type="PROSITE" id="PS50850">
    <property type="entry name" value="MFS"/>
    <property type="match status" value="1"/>
</dbReference>
<evidence type="ECO:0000256" key="1">
    <source>
        <dbReference type="ARBA" id="ARBA00004141"/>
    </source>
</evidence>
<evidence type="ECO:0000256" key="5">
    <source>
        <dbReference type="SAM" id="Phobius"/>
    </source>
</evidence>
<dbReference type="PANTHER" id="PTHR11662:SF399">
    <property type="entry name" value="FI19708P1-RELATED"/>
    <property type="match status" value="1"/>
</dbReference>
<organism evidence="7 8">
    <name type="scientific">Cordylochernes scorpioides</name>
    <dbReference type="NCBI Taxonomy" id="51811"/>
    <lineage>
        <taxon>Eukaryota</taxon>
        <taxon>Metazoa</taxon>
        <taxon>Ecdysozoa</taxon>
        <taxon>Arthropoda</taxon>
        <taxon>Chelicerata</taxon>
        <taxon>Arachnida</taxon>
        <taxon>Pseudoscorpiones</taxon>
        <taxon>Cheliferoidea</taxon>
        <taxon>Chernetidae</taxon>
        <taxon>Cordylochernes</taxon>
    </lineage>
</organism>
<dbReference type="Gene3D" id="1.20.1250.20">
    <property type="entry name" value="MFS general substrate transporter like domains"/>
    <property type="match status" value="2"/>
</dbReference>
<keyword evidence="4 5" id="KW-0472">Membrane</keyword>
<evidence type="ECO:0000256" key="4">
    <source>
        <dbReference type="ARBA" id="ARBA00023136"/>
    </source>
</evidence>
<dbReference type="Proteomes" id="UP001235939">
    <property type="component" value="Chromosome 02"/>
</dbReference>
<sequence>MCQPEIAVYRGGRRGRGSVNLCKKAILLNACIIYIQSVAKLQMAVIQGVNSASMYAMFARWAPPQERSRLLSICTIGQHVGTIVAMPLVGYLCEAPGLGWKMAFYVFGVAGVAWFVLWAALVHNSPAEHPRISRSELLYITQNQAGSRSSRAIPWKHILTSLPVWAVTTAKFAGTWGFTCLLTKLPAYLADVLNLSIQKNGMINALVYTAEIAVMLLSGYVSDWLRKKRYLSTTSIRKIFESIALLGPAVCLSLVPAAGCQNVMVVTLLVLSMGLYGCIGGGDVPDFVDIAPEFAGTIFGFANGLAGTTGFLSPLMAGIFLDSDHGGLLQWSKVFYVTCAIYAMGALVFLLFGSGEIQPWALDPKPPLKEKPILEVVTLSASKLEELKPDHSKQ</sequence>
<evidence type="ECO:0000313" key="7">
    <source>
        <dbReference type="EMBL" id="UYV62381.1"/>
    </source>
</evidence>
<accession>A0ABY6K0F4</accession>
<name>A0ABY6K0F4_9ARAC</name>
<dbReference type="InterPro" id="IPR036259">
    <property type="entry name" value="MFS_trans_sf"/>
</dbReference>